<proteinExistence type="predicted"/>
<comment type="caution">
    <text evidence="1">The sequence shown here is derived from an EMBL/GenBank/DDBJ whole genome shotgun (WGS) entry which is preliminary data.</text>
</comment>
<sequence length="204" mass="22916">MGTSVSHLPDSSISTYSIKAVPRLKPNNPPRKDSINFALPLEIRQNNPLRKGSINFALPLEIRQNNPLRKGSTNFFSLPLEIRQNILLRTYNLQKSRLGKAGIATSLHPGEPHSPHCDVWAKVGGHKVKAKLARHAKRDLADVKAKVDKLAGVHGLLKLDMVFVERKWGQQLHELEEGMKHKLVGATARCVDWNMEWHALREGI</sequence>
<organism evidence="1 2">
    <name type="scientific">Venturia nashicola</name>
    <dbReference type="NCBI Taxonomy" id="86259"/>
    <lineage>
        <taxon>Eukaryota</taxon>
        <taxon>Fungi</taxon>
        <taxon>Dikarya</taxon>
        <taxon>Ascomycota</taxon>
        <taxon>Pezizomycotina</taxon>
        <taxon>Dothideomycetes</taxon>
        <taxon>Pleosporomycetidae</taxon>
        <taxon>Venturiales</taxon>
        <taxon>Venturiaceae</taxon>
        <taxon>Venturia</taxon>
    </lineage>
</organism>
<protein>
    <submittedName>
        <fullName evidence="1">Uncharacterized protein</fullName>
    </submittedName>
</protein>
<keyword evidence="2" id="KW-1185">Reference proteome</keyword>
<evidence type="ECO:0000313" key="2">
    <source>
        <dbReference type="Proteomes" id="UP000298493"/>
    </source>
</evidence>
<dbReference type="Proteomes" id="UP000298493">
    <property type="component" value="Unassembled WGS sequence"/>
</dbReference>
<reference evidence="1 2" key="1">
    <citation type="submission" date="2019-04" db="EMBL/GenBank/DDBJ databases">
        <title>High contiguity whole genome sequence and gene annotation resource for two Venturia nashicola isolates.</title>
        <authorList>
            <person name="Prokchorchik M."/>
            <person name="Won K."/>
            <person name="Lee Y."/>
            <person name="Choi E.D."/>
            <person name="Segonzac C."/>
            <person name="Sohn K.H."/>
        </authorList>
    </citation>
    <scope>NUCLEOTIDE SEQUENCE [LARGE SCALE GENOMIC DNA]</scope>
    <source>
        <strain evidence="1 2">PRI2</strain>
    </source>
</reference>
<accession>A0A4Z1PDK7</accession>
<dbReference type="AlphaFoldDB" id="A0A4Z1PDK7"/>
<gene>
    <name evidence="1" type="ORF">E6O75_ATG04594</name>
</gene>
<dbReference type="EMBL" id="SNSC02000004">
    <property type="protein sequence ID" value="TID25389.1"/>
    <property type="molecule type" value="Genomic_DNA"/>
</dbReference>
<name>A0A4Z1PDK7_9PEZI</name>
<evidence type="ECO:0000313" key="1">
    <source>
        <dbReference type="EMBL" id="TID25389.1"/>
    </source>
</evidence>